<dbReference type="Pfam" id="PF25954">
    <property type="entry name" value="Beta-barrel_RND_2"/>
    <property type="match status" value="1"/>
</dbReference>
<dbReference type="AlphaFoldDB" id="A0A418ZXY9"/>
<keyword evidence="8" id="KW-1185">Reference proteome</keyword>
<dbReference type="Gene3D" id="2.40.420.20">
    <property type="match status" value="1"/>
</dbReference>
<evidence type="ECO:0000313" key="8">
    <source>
        <dbReference type="Proteomes" id="UP000285530"/>
    </source>
</evidence>
<dbReference type="Gene3D" id="2.40.50.100">
    <property type="match status" value="1"/>
</dbReference>
<evidence type="ECO:0000256" key="3">
    <source>
        <dbReference type="ARBA" id="ARBA00022448"/>
    </source>
</evidence>
<dbReference type="Pfam" id="PF25917">
    <property type="entry name" value="BSH_RND"/>
    <property type="match status" value="1"/>
</dbReference>
<evidence type="ECO:0000313" key="7">
    <source>
        <dbReference type="EMBL" id="RJL05366.1"/>
    </source>
</evidence>
<evidence type="ECO:0000256" key="1">
    <source>
        <dbReference type="ARBA" id="ARBA00004196"/>
    </source>
</evidence>
<feature type="domain" description="Multidrug resistance protein MdtA-like barrel-sandwich hybrid" evidence="4">
    <location>
        <begin position="70"/>
        <end position="192"/>
    </location>
</feature>
<dbReference type="GO" id="GO:0015562">
    <property type="term" value="F:efflux transmembrane transporter activity"/>
    <property type="evidence" value="ECO:0007669"/>
    <property type="project" value="TreeGrafter"/>
</dbReference>
<dbReference type="InterPro" id="IPR058625">
    <property type="entry name" value="MdtA-like_BSH"/>
</dbReference>
<dbReference type="Gene3D" id="2.40.30.170">
    <property type="match status" value="1"/>
</dbReference>
<sequence length="360" mass="38614">MIKRFVIAVLLLAVIGGGLVGFNLFRDRMIGEFLANQPEQSYPVETALAEAVSWEPALQAIGTVFAAQGVDLTVETAGIVRSIAFAANDEVEAGQLLVQLDDEVQQADLAAARSQLSLERTTLTREEELETRGVATSARLDQARAGFDAAEAQLARAEAVIGQRRLVAPFAGTIGLPRVDPGAFVATGTTIATLQDLDNMRVDFSLPEQDLPRLAIGQAIAMRIDGDDRDFAGRITGIDPQVDAASRMVAIRGTVDNPDRALTPGQFARIRITLPAEDGVIALPQTAVISSLYGDFAYVVRPREDDADVLEARQVFVTPGRRNGTLIEIRDGLDPGDRVVVAGQNRLSNRSRVTLAEGTE</sequence>
<dbReference type="InterPro" id="IPR006143">
    <property type="entry name" value="RND_pump_MFP"/>
</dbReference>
<dbReference type="FunFam" id="2.40.30.170:FF:000010">
    <property type="entry name" value="Efflux RND transporter periplasmic adaptor subunit"/>
    <property type="match status" value="1"/>
</dbReference>
<evidence type="ECO:0000256" key="2">
    <source>
        <dbReference type="ARBA" id="ARBA00009477"/>
    </source>
</evidence>
<reference evidence="7 8" key="1">
    <citation type="submission" date="2018-09" db="EMBL/GenBank/DDBJ databases">
        <title>Paracoccus onubensis nov. sp. a moderate halophilic bacterium isolated from Gruta de las Maravillas (Aracena, Spain).</title>
        <authorList>
            <person name="Jurado V."/>
            <person name="Gutierrez-Patricio S."/>
            <person name="Gonzalez-Pimentel J.L."/>
            <person name="Laiz L."/>
            <person name="Saiz-Jimenez C."/>
        </authorList>
    </citation>
    <scope>NUCLEOTIDE SEQUENCE [LARGE SCALE GENOMIC DNA]</scope>
    <source>
        <strain evidence="7 8">DSM 19484</strain>
    </source>
</reference>
<dbReference type="Pfam" id="PF25967">
    <property type="entry name" value="RND-MFP_C"/>
    <property type="match status" value="1"/>
</dbReference>
<dbReference type="InterPro" id="IPR058627">
    <property type="entry name" value="MdtA-like_C"/>
</dbReference>
<feature type="domain" description="CusB-like beta-barrel" evidence="5">
    <location>
        <begin position="202"/>
        <end position="273"/>
    </location>
</feature>
<dbReference type="PANTHER" id="PTHR30469:SF11">
    <property type="entry name" value="BLL4320 PROTEIN"/>
    <property type="match status" value="1"/>
</dbReference>
<dbReference type="GO" id="GO:1990281">
    <property type="term" value="C:efflux pump complex"/>
    <property type="evidence" value="ECO:0007669"/>
    <property type="project" value="TreeGrafter"/>
</dbReference>
<comment type="subcellular location">
    <subcellularLocation>
        <location evidence="1">Cell envelope</location>
    </subcellularLocation>
</comment>
<organism evidence="7 8">
    <name type="scientific">Paracoccus aestuarii</name>
    <dbReference type="NCBI Taxonomy" id="453842"/>
    <lineage>
        <taxon>Bacteria</taxon>
        <taxon>Pseudomonadati</taxon>
        <taxon>Pseudomonadota</taxon>
        <taxon>Alphaproteobacteria</taxon>
        <taxon>Rhodobacterales</taxon>
        <taxon>Paracoccaceae</taxon>
        <taxon>Paracoccus</taxon>
    </lineage>
</organism>
<dbReference type="RefSeq" id="WP_119885928.1">
    <property type="nucleotide sequence ID" value="NZ_CP067169.1"/>
</dbReference>
<dbReference type="EMBL" id="QZEV01000025">
    <property type="protein sequence ID" value="RJL05366.1"/>
    <property type="molecule type" value="Genomic_DNA"/>
</dbReference>
<dbReference type="InterPro" id="IPR058792">
    <property type="entry name" value="Beta-barrel_RND_2"/>
</dbReference>
<feature type="domain" description="Multidrug resistance protein MdtA-like C-terminal permuted SH3" evidence="6">
    <location>
        <begin position="280"/>
        <end position="344"/>
    </location>
</feature>
<gene>
    <name evidence="7" type="ORF">D3P06_07240</name>
</gene>
<dbReference type="Proteomes" id="UP000285530">
    <property type="component" value="Unassembled WGS sequence"/>
</dbReference>
<protein>
    <submittedName>
        <fullName evidence="7">Efflux RND transporter periplasmic adaptor subunit</fullName>
    </submittedName>
</protein>
<comment type="caution">
    <text evidence="7">The sequence shown here is derived from an EMBL/GenBank/DDBJ whole genome shotgun (WGS) entry which is preliminary data.</text>
</comment>
<keyword evidence="3" id="KW-0813">Transport</keyword>
<dbReference type="Gene3D" id="1.10.287.470">
    <property type="entry name" value="Helix hairpin bin"/>
    <property type="match status" value="1"/>
</dbReference>
<accession>A0A418ZXY9</accession>
<proteinExistence type="inferred from homology"/>
<dbReference type="OrthoDB" id="9806939at2"/>
<dbReference type="SUPFAM" id="SSF111369">
    <property type="entry name" value="HlyD-like secretion proteins"/>
    <property type="match status" value="1"/>
</dbReference>
<name>A0A418ZXY9_9RHOB</name>
<evidence type="ECO:0000259" key="4">
    <source>
        <dbReference type="Pfam" id="PF25917"/>
    </source>
</evidence>
<evidence type="ECO:0000259" key="6">
    <source>
        <dbReference type="Pfam" id="PF25967"/>
    </source>
</evidence>
<dbReference type="NCBIfam" id="TIGR01730">
    <property type="entry name" value="RND_mfp"/>
    <property type="match status" value="1"/>
</dbReference>
<dbReference type="PANTHER" id="PTHR30469">
    <property type="entry name" value="MULTIDRUG RESISTANCE PROTEIN MDTA"/>
    <property type="match status" value="1"/>
</dbReference>
<comment type="similarity">
    <text evidence="2">Belongs to the membrane fusion protein (MFP) (TC 8.A.1) family.</text>
</comment>
<evidence type="ECO:0000259" key="5">
    <source>
        <dbReference type="Pfam" id="PF25954"/>
    </source>
</evidence>